<evidence type="ECO:0000313" key="2">
    <source>
        <dbReference type="Proteomes" id="UP000886595"/>
    </source>
</evidence>
<sequence length="96" mass="11264">MMPLSTFHPLLYKQLINLATATNYLPVRPTYLHSHITYISKMVRLKIMDNASALFRDLHCRTVMKYKVVIITSINPRVTIDLIQSFYRRNKVSNHS</sequence>
<dbReference type="Proteomes" id="UP000886595">
    <property type="component" value="Unassembled WGS sequence"/>
</dbReference>
<keyword evidence="2" id="KW-1185">Reference proteome</keyword>
<name>A0A8X7SIT9_BRACI</name>
<reference evidence="1 2" key="1">
    <citation type="submission" date="2020-02" db="EMBL/GenBank/DDBJ databases">
        <authorList>
            <person name="Ma Q."/>
            <person name="Huang Y."/>
            <person name="Song X."/>
            <person name="Pei D."/>
        </authorList>
    </citation>
    <scope>NUCLEOTIDE SEQUENCE [LARGE SCALE GENOMIC DNA]</scope>
    <source>
        <strain evidence="1">Sxm20200214</strain>
        <tissue evidence="1">Leaf</tissue>
    </source>
</reference>
<accession>A0A8X7SIT9</accession>
<dbReference type="AlphaFoldDB" id="A0A8X7SIT9"/>
<proteinExistence type="predicted"/>
<evidence type="ECO:0000313" key="1">
    <source>
        <dbReference type="EMBL" id="KAG2304824.1"/>
    </source>
</evidence>
<dbReference type="EMBL" id="JAAMPC010000007">
    <property type="protein sequence ID" value="KAG2304824.1"/>
    <property type="molecule type" value="Genomic_DNA"/>
</dbReference>
<protein>
    <submittedName>
        <fullName evidence="1">Uncharacterized protein</fullName>
    </submittedName>
</protein>
<comment type="caution">
    <text evidence="1">The sequence shown here is derived from an EMBL/GenBank/DDBJ whole genome shotgun (WGS) entry which is preliminary data.</text>
</comment>
<organism evidence="1 2">
    <name type="scientific">Brassica carinata</name>
    <name type="common">Ethiopian mustard</name>
    <name type="synonym">Abyssinian cabbage</name>
    <dbReference type="NCBI Taxonomy" id="52824"/>
    <lineage>
        <taxon>Eukaryota</taxon>
        <taxon>Viridiplantae</taxon>
        <taxon>Streptophyta</taxon>
        <taxon>Embryophyta</taxon>
        <taxon>Tracheophyta</taxon>
        <taxon>Spermatophyta</taxon>
        <taxon>Magnoliopsida</taxon>
        <taxon>eudicotyledons</taxon>
        <taxon>Gunneridae</taxon>
        <taxon>Pentapetalae</taxon>
        <taxon>rosids</taxon>
        <taxon>malvids</taxon>
        <taxon>Brassicales</taxon>
        <taxon>Brassicaceae</taxon>
        <taxon>Brassiceae</taxon>
        <taxon>Brassica</taxon>
    </lineage>
</organism>
<gene>
    <name evidence="1" type="ORF">Bca52824_033475</name>
</gene>